<accession>A0ABV7DHB0</accession>
<evidence type="ECO:0000256" key="2">
    <source>
        <dbReference type="ARBA" id="ARBA00022729"/>
    </source>
</evidence>
<dbReference type="CDD" id="cd06343">
    <property type="entry name" value="PBP1_ABC_ligand_binding-like"/>
    <property type="match status" value="1"/>
</dbReference>
<evidence type="ECO:0000256" key="3">
    <source>
        <dbReference type="SAM" id="SignalP"/>
    </source>
</evidence>
<proteinExistence type="inferred from homology"/>
<dbReference type="PANTHER" id="PTHR47235">
    <property type="entry name" value="BLR6548 PROTEIN"/>
    <property type="match status" value="1"/>
</dbReference>
<comment type="similarity">
    <text evidence="1">Belongs to the leucine-binding protein family.</text>
</comment>
<organism evidence="5 6">
    <name type="scientific">Shinella pollutisoli</name>
    <dbReference type="NCBI Taxonomy" id="2250594"/>
    <lineage>
        <taxon>Bacteria</taxon>
        <taxon>Pseudomonadati</taxon>
        <taxon>Pseudomonadota</taxon>
        <taxon>Alphaproteobacteria</taxon>
        <taxon>Hyphomicrobiales</taxon>
        <taxon>Rhizobiaceae</taxon>
        <taxon>Shinella</taxon>
    </lineage>
</organism>
<evidence type="ECO:0000259" key="4">
    <source>
        <dbReference type="Pfam" id="PF13458"/>
    </source>
</evidence>
<dbReference type="InterPro" id="IPR028081">
    <property type="entry name" value="Leu-bd"/>
</dbReference>
<gene>
    <name evidence="5" type="ORF">ACFOHH_14540</name>
</gene>
<feature type="chain" id="PRO_5046123400" evidence="3">
    <location>
        <begin position="22"/>
        <end position="385"/>
    </location>
</feature>
<protein>
    <submittedName>
        <fullName evidence="5">ABC transporter substrate-binding protein</fullName>
    </submittedName>
</protein>
<evidence type="ECO:0000256" key="1">
    <source>
        <dbReference type="ARBA" id="ARBA00010062"/>
    </source>
</evidence>
<dbReference type="EMBL" id="JBHRSP010000023">
    <property type="protein sequence ID" value="MFC3074326.1"/>
    <property type="molecule type" value="Genomic_DNA"/>
</dbReference>
<dbReference type="Proteomes" id="UP001595377">
    <property type="component" value="Unassembled WGS sequence"/>
</dbReference>
<dbReference type="SUPFAM" id="SSF53822">
    <property type="entry name" value="Periplasmic binding protein-like I"/>
    <property type="match status" value="1"/>
</dbReference>
<dbReference type="InterPro" id="IPR028082">
    <property type="entry name" value="Peripla_BP_I"/>
</dbReference>
<keyword evidence="2 3" id="KW-0732">Signal</keyword>
<dbReference type="Gene3D" id="3.40.50.2300">
    <property type="match status" value="2"/>
</dbReference>
<keyword evidence="6" id="KW-1185">Reference proteome</keyword>
<evidence type="ECO:0000313" key="5">
    <source>
        <dbReference type="EMBL" id="MFC3074326.1"/>
    </source>
</evidence>
<sequence>MKRMTAILAAALVAVANPAFAEPGVGEDTIRIGIFAPLTGSASIFGRAAFGAEAVYNEVNEKGGIHGRKIEVVREDDGCDAARAISAVRKLTAQDDVFLIHGGVCSGTVMAVRDDLERQNVPFVILGAASAGIVKPFKKNLFQPIPNSDVVATQMVDFAMSKPGTAKIALISHTDEWGETNSRVATEHLKKAYGLDISLKLALERSTTDATPQILQLRNAQPDFVLAMLYPAETALLVRDAHKFGMTTPILGNFGVSLEDTRDRVGDMAAMANFYTFYAYEPALSSAEIEPWTKMITKYFPDHRADTFSYEAMGGALAVIEALKQAGPDLTRDKFIAAMESIKDFQSGILNTPITFSADDHAGVNGGAMIAYRDGKPTVLKTWSE</sequence>
<comment type="caution">
    <text evidence="5">The sequence shown here is derived from an EMBL/GenBank/DDBJ whole genome shotgun (WGS) entry which is preliminary data.</text>
</comment>
<dbReference type="Pfam" id="PF13458">
    <property type="entry name" value="Peripla_BP_6"/>
    <property type="match status" value="1"/>
</dbReference>
<name>A0ABV7DHB0_9HYPH</name>
<dbReference type="PANTHER" id="PTHR47235:SF1">
    <property type="entry name" value="BLR6548 PROTEIN"/>
    <property type="match status" value="1"/>
</dbReference>
<feature type="domain" description="Leucine-binding protein" evidence="4">
    <location>
        <begin position="29"/>
        <end position="372"/>
    </location>
</feature>
<evidence type="ECO:0000313" key="6">
    <source>
        <dbReference type="Proteomes" id="UP001595377"/>
    </source>
</evidence>
<reference evidence="6" key="1">
    <citation type="journal article" date="2019" name="Int. J. Syst. Evol. Microbiol.">
        <title>The Global Catalogue of Microorganisms (GCM) 10K type strain sequencing project: providing services to taxonomists for standard genome sequencing and annotation.</title>
        <authorList>
            <consortium name="The Broad Institute Genomics Platform"/>
            <consortium name="The Broad Institute Genome Sequencing Center for Infectious Disease"/>
            <person name="Wu L."/>
            <person name="Ma J."/>
        </authorList>
    </citation>
    <scope>NUCLEOTIDE SEQUENCE [LARGE SCALE GENOMIC DNA]</scope>
    <source>
        <strain evidence="6">KCTC 52677</strain>
    </source>
</reference>
<feature type="signal peptide" evidence="3">
    <location>
        <begin position="1"/>
        <end position="21"/>
    </location>
</feature>
<dbReference type="RefSeq" id="WP_257315301.1">
    <property type="nucleotide sequence ID" value="NZ_JANFDG010000011.1"/>
</dbReference>